<comment type="caution">
    <text evidence="3">The sequence shown here is derived from an EMBL/GenBank/DDBJ whole genome shotgun (WGS) entry which is preliminary data.</text>
</comment>
<evidence type="ECO:0000313" key="3">
    <source>
        <dbReference type="EMBL" id="CAF9909529.1"/>
    </source>
</evidence>
<feature type="region of interest" description="Disordered" evidence="1">
    <location>
        <begin position="560"/>
        <end position="580"/>
    </location>
</feature>
<dbReference type="InterPro" id="IPR031606">
    <property type="entry name" value="Kch1/2"/>
</dbReference>
<keyword evidence="2" id="KW-1133">Transmembrane helix</keyword>
<name>A0A8H3EN46_9LECA</name>
<evidence type="ECO:0000256" key="1">
    <source>
        <dbReference type="SAM" id="MobiDB-lite"/>
    </source>
</evidence>
<feature type="compositionally biased region" description="Polar residues" evidence="1">
    <location>
        <begin position="524"/>
        <end position="538"/>
    </location>
</feature>
<dbReference type="PANTHER" id="PTHR36424:SF1">
    <property type="entry name" value="LOW AFFINITY K(+) TRANSPORTER 1-RELATED"/>
    <property type="match status" value="1"/>
</dbReference>
<feature type="compositionally biased region" description="Polar residues" evidence="1">
    <location>
        <begin position="357"/>
        <end position="395"/>
    </location>
</feature>
<sequence length="653" mass="72330">MGAFGNDGEKQSPKEHQWDYFNLSDFKSKSCWAAFSYGILYITLFVSVACYVLDIITCSQLIIADRWQGQIKVSPLVPFEIARWVFTGCIFLSLIFLVYRWWKAIRAMKSGSVVASYLDPLAVRIQSIRMGRGQGWRRFLVFAELTKSKKGAEYVALFSYLSFEASFRILFAEGPRQVINGITIYSIMRSEIIPLDGSGHAAPIGHSPIVQFFLNVKILAQGNALRAVFLFGMVFTLFIWIIAALSLLSACILYIMFLWHHIPSGDGGLKGYCKRKVDSKLQSIVDKKIKKAMEREEKQRIKEEARAVRAGQPVQRVQKQPTLPVLALGSDDKLPEMPMLSRQPTFATLPAYESRPGTPNMQGQLGSGDNSTRPGMPSRTATQISNDSYASSNTPLVRDAAPMGYSQSVRPYSPSQMSTASSDLSGRPSLGRNFTGQSNLSQSTSRFDPRPLQPMRPMGPPSRQNTNSDEFVFDRQYTPAPSMRSNNSVGDSRFTQGPPRRENPSDSNATGYFSAVDRAETASIASGNSSYGRQTPHSSGDRSYLEQGIEMPLRQQPIAAPSNQNFRPYSPALSAPGRGPRIPFIGNAQAFASSYTQSSSNSFDRPYIPRSDTAPPQTQHSTAYNNVFDGRRGPPVRSATAGPTYEEWPQHGL</sequence>
<protein>
    <recommendedName>
        <fullName evidence="5">Pheromone-regulated membrane protein 6</fullName>
    </recommendedName>
</protein>
<dbReference type="EMBL" id="CAJPDQ010000005">
    <property type="protein sequence ID" value="CAF9909529.1"/>
    <property type="molecule type" value="Genomic_DNA"/>
</dbReference>
<dbReference type="PANTHER" id="PTHR36424">
    <property type="entry name" value="PHEROMONE-REGULATED MEMBRANE PROTEIN 6"/>
    <property type="match status" value="1"/>
</dbReference>
<keyword evidence="4" id="KW-1185">Reference proteome</keyword>
<keyword evidence="2" id="KW-0812">Transmembrane</keyword>
<feature type="compositionally biased region" description="Pro residues" evidence="1">
    <location>
        <begin position="451"/>
        <end position="460"/>
    </location>
</feature>
<feature type="compositionally biased region" description="Polar residues" evidence="1">
    <location>
        <begin position="405"/>
        <end position="424"/>
    </location>
</feature>
<feature type="region of interest" description="Disordered" evidence="1">
    <location>
        <begin position="524"/>
        <end position="543"/>
    </location>
</feature>
<feature type="transmembrane region" description="Helical" evidence="2">
    <location>
        <begin position="227"/>
        <end position="259"/>
    </location>
</feature>
<evidence type="ECO:0008006" key="5">
    <source>
        <dbReference type="Google" id="ProtNLM"/>
    </source>
</evidence>
<feature type="region of interest" description="Disordered" evidence="1">
    <location>
        <begin position="596"/>
        <end position="653"/>
    </location>
</feature>
<dbReference type="Pfam" id="PF16944">
    <property type="entry name" value="KCH"/>
    <property type="match status" value="1"/>
</dbReference>
<dbReference type="GO" id="GO:0015079">
    <property type="term" value="F:potassium ion transmembrane transporter activity"/>
    <property type="evidence" value="ECO:0007669"/>
    <property type="project" value="InterPro"/>
</dbReference>
<feature type="compositionally biased region" description="Polar residues" evidence="1">
    <location>
        <begin position="614"/>
        <end position="625"/>
    </location>
</feature>
<dbReference type="AlphaFoldDB" id="A0A8H3EN46"/>
<feature type="transmembrane region" description="Helical" evidence="2">
    <location>
        <begin position="84"/>
        <end position="102"/>
    </location>
</feature>
<feature type="transmembrane region" description="Helical" evidence="2">
    <location>
        <begin position="39"/>
        <end position="64"/>
    </location>
</feature>
<feature type="region of interest" description="Disordered" evidence="1">
    <location>
        <begin position="350"/>
        <end position="511"/>
    </location>
</feature>
<dbReference type="Proteomes" id="UP000664169">
    <property type="component" value="Unassembled WGS sequence"/>
</dbReference>
<reference evidence="3" key="1">
    <citation type="submission" date="2021-03" db="EMBL/GenBank/DDBJ databases">
        <authorList>
            <person name="Tagirdzhanova G."/>
        </authorList>
    </citation>
    <scope>NUCLEOTIDE SEQUENCE</scope>
</reference>
<evidence type="ECO:0000313" key="4">
    <source>
        <dbReference type="Proteomes" id="UP000664169"/>
    </source>
</evidence>
<proteinExistence type="predicted"/>
<dbReference type="GO" id="GO:0005886">
    <property type="term" value="C:plasma membrane"/>
    <property type="evidence" value="ECO:0007669"/>
    <property type="project" value="InterPro"/>
</dbReference>
<feature type="compositionally biased region" description="Polar residues" evidence="1">
    <location>
        <begin position="432"/>
        <end position="446"/>
    </location>
</feature>
<feature type="compositionally biased region" description="Polar residues" evidence="1">
    <location>
        <begin position="483"/>
        <end position="495"/>
    </location>
</feature>
<accession>A0A8H3EN46</accession>
<organism evidence="3 4">
    <name type="scientific">Gomphillus americanus</name>
    <dbReference type="NCBI Taxonomy" id="1940652"/>
    <lineage>
        <taxon>Eukaryota</taxon>
        <taxon>Fungi</taxon>
        <taxon>Dikarya</taxon>
        <taxon>Ascomycota</taxon>
        <taxon>Pezizomycotina</taxon>
        <taxon>Lecanoromycetes</taxon>
        <taxon>OSLEUM clade</taxon>
        <taxon>Ostropomycetidae</taxon>
        <taxon>Ostropales</taxon>
        <taxon>Graphidaceae</taxon>
        <taxon>Gomphilloideae</taxon>
        <taxon>Gomphillus</taxon>
    </lineage>
</organism>
<keyword evidence="2" id="KW-0472">Membrane</keyword>
<gene>
    <name evidence="3" type="ORF">GOMPHAMPRED_006790</name>
</gene>
<dbReference type="OrthoDB" id="2128042at2759"/>
<evidence type="ECO:0000256" key="2">
    <source>
        <dbReference type="SAM" id="Phobius"/>
    </source>
</evidence>